<keyword evidence="2" id="KW-1185">Reference proteome</keyword>
<accession>A0A4Z0PH74</accession>
<organism evidence="1 2">
    <name type="scientific">Salmonella enterica subsp. enterica serovar Poona</name>
    <dbReference type="NCBI Taxonomy" id="436295"/>
    <lineage>
        <taxon>Bacteria</taxon>
        <taxon>Pseudomonadati</taxon>
        <taxon>Pseudomonadota</taxon>
        <taxon>Gammaproteobacteria</taxon>
        <taxon>Enterobacterales</taxon>
        <taxon>Enterobacteriaceae</taxon>
        <taxon>Salmonella</taxon>
    </lineage>
</organism>
<gene>
    <name evidence="1" type="ORF">C9F07_05075</name>
</gene>
<reference evidence="1 2" key="1">
    <citation type="submission" date="2018-03" db="EMBL/GenBank/DDBJ databases">
        <title>Non-Typhoidal Salmonella genome sequencing and assembly.</title>
        <authorList>
            <person name="Matchawe C."/>
        </authorList>
    </citation>
    <scope>NUCLEOTIDE SEQUENCE [LARGE SCALE GENOMIC DNA]</scope>
    <source>
        <strain evidence="1 2">22sa</strain>
    </source>
</reference>
<evidence type="ECO:0000313" key="1">
    <source>
        <dbReference type="EMBL" id="TGE14152.1"/>
    </source>
</evidence>
<dbReference type="AlphaFoldDB" id="A0A4Z0PH74"/>
<sequence length="26" mass="2699">MTTGPDFHVGIVRLGSKGMRAARSGP</sequence>
<protein>
    <submittedName>
        <fullName evidence="1">NAD(P)-dependent oxidoreductase</fullName>
    </submittedName>
</protein>
<evidence type="ECO:0000313" key="2">
    <source>
        <dbReference type="Proteomes" id="UP000298196"/>
    </source>
</evidence>
<proteinExistence type="predicted"/>
<dbReference type="EMBL" id="PYKI01000594">
    <property type="protein sequence ID" value="TGE14152.1"/>
    <property type="molecule type" value="Genomic_DNA"/>
</dbReference>
<name>A0A4Z0PH74_SALET</name>
<dbReference type="Proteomes" id="UP000298196">
    <property type="component" value="Unassembled WGS sequence"/>
</dbReference>
<comment type="caution">
    <text evidence="1">The sequence shown here is derived from an EMBL/GenBank/DDBJ whole genome shotgun (WGS) entry which is preliminary data.</text>
</comment>
<feature type="non-terminal residue" evidence="1">
    <location>
        <position position="26"/>
    </location>
</feature>